<gene>
    <name evidence="7" type="ORF">DMH04_02130</name>
</gene>
<reference evidence="7 8" key="1">
    <citation type="submission" date="2018-05" db="EMBL/GenBank/DDBJ databases">
        <title>Evolution of GPA BGCs.</title>
        <authorList>
            <person name="Waglechner N."/>
            <person name="Wright G.D."/>
        </authorList>
    </citation>
    <scope>NUCLEOTIDE SEQUENCE [LARGE SCALE GENOMIC DNA]</scope>
    <source>
        <strain evidence="7 8">A82846</strain>
    </source>
</reference>
<name>A0A428ZUP2_KIBAR</name>
<sequence>MLTVRKDAVVVGLGAFGSAALWRLATRGLNVAGIEQHGVGHDQGSSHGGTRLFRIACMEHPGLSPIAMKSLELWTSLSAETGETYVRQTGLLYVGNPDSKAITGPQAAGVPVELLTHAQVVERQPQYNVQPGQIGVWDPGAGICYPERNVRAHVAAAQRLGADVHTNTNVLAIEGTTVYTPTLAIEADQIVIAAGAGLRHFVPDLPLKHVPTPVNWFRPKDSFALEKFPAFVWDFSDEMGLWGHGSAEDYAVKIGAHPVDTVNVEDAVAQAFPSLDPIPFDVKPCHVTDSPDEQFLVGRLSEHVTVAGGDSGHGFKHCAGIGELLAQIATGEPTYCSTDFMNPHRFSGEPGRPPNRSAGLGA</sequence>
<dbReference type="RefSeq" id="WP_051793927.1">
    <property type="nucleotide sequence ID" value="NZ_QHKI01000001.1"/>
</dbReference>
<feature type="region of interest" description="Disordered" evidence="5">
    <location>
        <begin position="342"/>
        <end position="362"/>
    </location>
</feature>
<dbReference type="AlphaFoldDB" id="A0A428ZUP2"/>
<evidence type="ECO:0000259" key="6">
    <source>
        <dbReference type="Pfam" id="PF01266"/>
    </source>
</evidence>
<accession>A0A428ZUP2</accession>
<keyword evidence="2" id="KW-0285">Flavoprotein</keyword>
<keyword evidence="3" id="KW-0274">FAD</keyword>
<dbReference type="InterPro" id="IPR006076">
    <property type="entry name" value="FAD-dep_OxRdtase"/>
</dbReference>
<dbReference type="PANTHER" id="PTHR10961">
    <property type="entry name" value="PEROXISOMAL SARCOSINE OXIDASE"/>
    <property type="match status" value="1"/>
</dbReference>
<organism evidence="7 8">
    <name type="scientific">Kibdelosporangium aridum</name>
    <dbReference type="NCBI Taxonomy" id="2030"/>
    <lineage>
        <taxon>Bacteria</taxon>
        <taxon>Bacillati</taxon>
        <taxon>Actinomycetota</taxon>
        <taxon>Actinomycetes</taxon>
        <taxon>Pseudonocardiales</taxon>
        <taxon>Pseudonocardiaceae</taxon>
        <taxon>Kibdelosporangium</taxon>
    </lineage>
</organism>
<protein>
    <submittedName>
        <fullName evidence="7">FAD-dependent oxidoreductase</fullName>
    </submittedName>
</protein>
<dbReference type="Pfam" id="PF01266">
    <property type="entry name" value="DAO"/>
    <property type="match status" value="1"/>
</dbReference>
<evidence type="ECO:0000256" key="3">
    <source>
        <dbReference type="ARBA" id="ARBA00022827"/>
    </source>
</evidence>
<proteinExistence type="predicted"/>
<dbReference type="OrthoDB" id="9806452at2"/>
<evidence type="ECO:0000256" key="2">
    <source>
        <dbReference type="ARBA" id="ARBA00022630"/>
    </source>
</evidence>
<dbReference type="Proteomes" id="UP000287547">
    <property type="component" value="Unassembled WGS sequence"/>
</dbReference>
<evidence type="ECO:0000313" key="7">
    <source>
        <dbReference type="EMBL" id="RSM91790.1"/>
    </source>
</evidence>
<feature type="domain" description="FAD dependent oxidoreductase" evidence="6">
    <location>
        <begin position="7"/>
        <end position="327"/>
    </location>
</feature>
<comment type="caution">
    <text evidence="7">The sequence shown here is derived from an EMBL/GenBank/DDBJ whole genome shotgun (WGS) entry which is preliminary data.</text>
</comment>
<dbReference type="SUPFAM" id="SSF51905">
    <property type="entry name" value="FAD/NAD(P)-binding domain"/>
    <property type="match status" value="1"/>
</dbReference>
<dbReference type="Gene3D" id="3.50.50.60">
    <property type="entry name" value="FAD/NAD(P)-binding domain"/>
    <property type="match status" value="1"/>
</dbReference>
<evidence type="ECO:0000256" key="4">
    <source>
        <dbReference type="ARBA" id="ARBA00023002"/>
    </source>
</evidence>
<evidence type="ECO:0000256" key="1">
    <source>
        <dbReference type="ARBA" id="ARBA00001974"/>
    </source>
</evidence>
<dbReference type="EMBL" id="QHKI01000001">
    <property type="protein sequence ID" value="RSM91790.1"/>
    <property type="molecule type" value="Genomic_DNA"/>
</dbReference>
<dbReference type="InterPro" id="IPR045170">
    <property type="entry name" value="MTOX"/>
</dbReference>
<dbReference type="GO" id="GO:0050660">
    <property type="term" value="F:flavin adenine dinucleotide binding"/>
    <property type="evidence" value="ECO:0007669"/>
    <property type="project" value="InterPro"/>
</dbReference>
<dbReference type="GO" id="GO:0008115">
    <property type="term" value="F:sarcosine oxidase activity"/>
    <property type="evidence" value="ECO:0007669"/>
    <property type="project" value="TreeGrafter"/>
</dbReference>
<dbReference type="Gene3D" id="3.30.9.10">
    <property type="entry name" value="D-Amino Acid Oxidase, subunit A, domain 2"/>
    <property type="match status" value="1"/>
</dbReference>
<dbReference type="PANTHER" id="PTHR10961:SF7">
    <property type="entry name" value="FAD DEPENDENT OXIDOREDUCTASE DOMAIN-CONTAINING PROTEIN"/>
    <property type="match status" value="1"/>
</dbReference>
<evidence type="ECO:0000256" key="5">
    <source>
        <dbReference type="SAM" id="MobiDB-lite"/>
    </source>
</evidence>
<comment type="cofactor">
    <cofactor evidence="1">
        <name>FAD</name>
        <dbReference type="ChEBI" id="CHEBI:57692"/>
    </cofactor>
</comment>
<keyword evidence="4" id="KW-0560">Oxidoreductase</keyword>
<evidence type="ECO:0000313" key="8">
    <source>
        <dbReference type="Proteomes" id="UP000287547"/>
    </source>
</evidence>
<dbReference type="InterPro" id="IPR036188">
    <property type="entry name" value="FAD/NAD-bd_sf"/>
</dbReference>